<evidence type="ECO:0000313" key="1">
    <source>
        <dbReference type="EMBL" id="PBK84256.1"/>
    </source>
</evidence>
<reference evidence="2" key="1">
    <citation type="journal article" date="2017" name="Nat. Ecol. Evol.">
        <title>Genome expansion and lineage-specific genetic innovations in the forest pathogenic fungi Armillaria.</title>
        <authorList>
            <person name="Sipos G."/>
            <person name="Prasanna A.N."/>
            <person name="Walter M.C."/>
            <person name="O'Connor E."/>
            <person name="Balint B."/>
            <person name="Krizsan K."/>
            <person name="Kiss B."/>
            <person name="Hess J."/>
            <person name="Varga T."/>
            <person name="Slot J."/>
            <person name="Riley R."/>
            <person name="Boka B."/>
            <person name="Rigling D."/>
            <person name="Barry K."/>
            <person name="Lee J."/>
            <person name="Mihaltcheva S."/>
            <person name="LaButti K."/>
            <person name="Lipzen A."/>
            <person name="Waldron R."/>
            <person name="Moloney N.M."/>
            <person name="Sperisen C."/>
            <person name="Kredics L."/>
            <person name="Vagvoelgyi C."/>
            <person name="Patrignani A."/>
            <person name="Fitzpatrick D."/>
            <person name="Nagy I."/>
            <person name="Doyle S."/>
            <person name="Anderson J.B."/>
            <person name="Grigoriev I.V."/>
            <person name="Gueldener U."/>
            <person name="Muensterkoetter M."/>
            <person name="Nagy L.G."/>
        </authorList>
    </citation>
    <scope>NUCLEOTIDE SEQUENCE [LARGE SCALE GENOMIC DNA]</scope>
    <source>
        <strain evidence="2">Ar21-2</strain>
    </source>
</reference>
<evidence type="ECO:0000313" key="2">
    <source>
        <dbReference type="Proteomes" id="UP000217790"/>
    </source>
</evidence>
<dbReference type="EMBL" id="KZ293699">
    <property type="protein sequence ID" value="PBK84256.1"/>
    <property type="molecule type" value="Genomic_DNA"/>
</dbReference>
<protein>
    <submittedName>
        <fullName evidence="1">Uncharacterized protein</fullName>
    </submittedName>
</protein>
<name>A0A2H3D9V2_ARMGA</name>
<keyword evidence="2" id="KW-1185">Reference proteome</keyword>
<accession>A0A2H3D9V2</accession>
<sequence>MGVVFDVEGFFVYARHRQEFRPIQQLVSVQHGWGEAPLVQAPVYTLGTGSTLAARSRASFFSFLKRELLQNF</sequence>
<gene>
    <name evidence="1" type="ORF">ARMGADRAFT_1018576</name>
</gene>
<dbReference type="AlphaFoldDB" id="A0A2H3D9V2"/>
<organism evidence="1 2">
    <name type="scientific">Armillaria gallica</name>
    <name type="common">Bulbous honey fungus</name>
    <name type="synonym">Armillaria bulbosa</name>
    <dbReference type="NCBI Taxonomy" id="47427"/>
    <lineage>
        <taxon>Eukaryota</taxon>
        <taxon>Fungi</taxon>
        <taxon>Dikarya</taxon>
        <taxon>Basidiomycota</taxon>
        <taxon>Agaricomycotina</taxon>
        <taxon>Agaricomycetes</taxon>
        <taxon>Agaricomycetidae</taxon>
        <taxon>Agaricales</taxon>
        <taxon>Marasmiineae</taxon>
        <taxon>Physalacriaceae</taxon>
        <taxon>Armillaria</taxon>
    </lineage>
</organism>
<dbReference type="InParanoid" id="A0A2H3D9V2"/>
<dbReference type="OrthoDB" id="3109098at2759"/>
<proteinExistence type="predicted"/>
<dbReference type="Proteomes" id="UP000217790">
    <property type="component" value="Unassembled WGS sequence"/>
</dbReference>